<evidence type="ECO:0000256" key="2">
    <source>
        <dbReference type="SAM" id="Phobius"/>
    </source>
</evidence>
<keyword evidence="2" id="KW-0472">Membrane</keyword>
<accession>A0A1N6VSY0</accession>
<dbReference type="EMBL" id="FTMD01000007">
    <property type="protein sequence ID" value="SIQ80937.1"/>
    <property type="molecule type" value="Genomic_DNA"/>
</dbReference>
<keyword evidence="2" id="KW-0812">Transmembrane</keyword>
<feature type="region of interest" description="Disordered" evidence="1">
    <location>
        <begin position="99"/>
        <end position="121"/>
    </location>
</feature>
<sequence>MNSPISPDRNAVSTAFERSLLVRLPFVLAGGMLVAALAPALARLMAWAGIGPDPTASITTADIIGISILGLTFSSVAVLAIGAVIVLIMKGPAYFADSYPLQDADLPDPPAPARRTGPRRH</sequence>
<name>A0A1N6VSY0_9RHOO</name>
<dbReference type="RefSeq" id="WP_076602301.1">
    <property type="nucleotide sequence ID" value="NZ_FTMD01000007.1"/>
</dbReference>
<feature type="transmembrane region" description="Helical" evidence="2">
    <location>
        <begin position="63"/>
        <end position="89"/>
    </location>
</feature>
<dbReference type="STRING" id="34027.SAMN05421829_1074"/>
<evidence type="ECO:0000313" key="3">
    <source>
        <dbReference type="EMBL" id="SIQ80937.1"/>
    </source>
</evidence>
<protein>
    <submittedName>
        <fullName evidence="3">Uncharacterized protein</fullName>
    </submittedName>
</protein>
<evidence type="ECO:0000256" key="1">
    <source>
        <dbReference type="SAM" id="MobiDB-lite"/>
    </source>
</evidence>
<feature type="transmembrane region" description="Helical" evidence="2">
    <location>
        <begin position="20"/>
        <end position="42"/>
    </location>
</feature>
<reference evidence="4" key="1">
    <citation type="submission" date="2017-01" db="EMBL/GenBank/DDBJ databases">
        <authorList>
            <person name="Varghese N."/>
            <person name="Submissions S."/>
        </authorList>
    </citation>
    <scope>NUCLEOTIDE SEQUENCE [LARGE SCALE GENOMIC DNA]</scope>
    <source>
        <strain evidence="4">ATCC 51758</strain>
    </source>
</reference>
<gene>
    <name evidence="3" type="ORF">SAMN05421829_1074</name>
</gene>
<organism evidence="3 4">
    <name type="scientific">Aromatoleum tolulyticum</name>
    <dbReference type="NCBI Taxonomy" id="34027"/>
    <lineage>
        <taxon>Bacteria</taxon>
        <taxon>Pseudomonadati</taxon>
        <taxon>Pseudomonadota</taxon>
        <taxon>Betaproteobacteria</taxon>
        <taxon>Rhodocyclales</taxon>
        <taxon>Rhodocyclaceae</taxon>
        <taxon>Aromatoleum</taxon>
    </lineage>
</organism>
<dbReference type="AlphaFoldDB" id="A0A1N6VSY0"/>
<dbReference type="Proteomes" id="UP000186819">
    <property type="component" value="Unassembled WGS sequence"/>
</dbReference>
<evidence type="ECO:0000313" key="4">
    <source>
        <dbReference type="Proteomes" id="UP000186819"/>
    </source>
</evidence>
<keyword evidence="4" id="KW-1185">Reference proteome</keyword>
<keyword evidence="2" id="KW-1133">Transmembrane helix</keyword>
<proteinExistence type="predicted"/>